<evidence type="ECO:0000256" key="1">
    <source>
        <dbReference type="SAM" id="MobiDB-lite"/>
    </source>
</evidence>
<feature type="compositionally biased region" description="Basic residues" evidence="1">
    <location>
        <begin position="60"/>
        <end position="70"/>
    </location>
</feature>
<keyword evidence="2" id="KW-0472">Membrane</keyword>
<evidence type="ECO:0000313" key="4">
    <source>
        <dbReference type="Proteomes" id="UP000034228"/>
    </source>
</evidence>
<dbReference type="RefSeq" id="WP_152663063.1">
    <property type="nucleotide sequence ID" value="NZ_LAHO01000007.1"/>
</dbReference>
<feature type="compositionally biased region" description="Basic and acidic residues" evidence="1">
    <location>
        <begin position="45"/>
        <end position="59"/>
    </location>
</feature>
<sequence length="176" mass="19101">MLIGFFIGAFIGTFFGGWSPLIFGCAGAMLGLHAKWERELAPYKARERKRERQRQADKRRSAKARGRKAKIAGGSALAATAVASQWPKNDEDISTDDLFSSVADDDSAGMINPATGLPMLNSCFDAGGNAFGCSSDDWDSTNTHDSSQDSSFDSNTFDSFSDTSFDDSFSSFNDDW</sequence>
<proteinExistence type="predicted"/>
<protein>
    <submittedName>
        <fullName evidence="3">Uncharacterized protein</fullName>
    </submittedName>
</protein>
<evidence type="ECO:0000256" key="2">
    <source>
        <dbReference type="SAM" id="Phobius"/>
    </source>
</evidence>
<comment type="caution">
    <text evidence="3">The sequence shown here is derived from an EMBL/GenBank/DDBJ whole genome shotgun (WGS) entry which is preliminary data.</text>
</comment>
<reference evidence="3 4" key="1">
    <citation type="submission" date="2015-03" db="EMBL/GenBank/DDBJ databases">
        <title>Draft genome sequences of two protease-producing strains of Arsukibacterium isolated from two cold and alkaline environments.</title>
        <authorList>
            <person name="Lylloff J.E."/>
            <person name="Skov L.B."/>
            <person name="Jepsen M."/>
            <person name="Hallin P.F."/>
            <person name="Sorensen S.J."/>
            <person name="Stougaard P."/>
            <person name="Glaring M.A."/>
        </authorList>
    </citation>
    <scope>NUCLEOTIDE SEQUENCE [LARGE SCALE GENOMIC DNA]</scope>
    <source>
        <strain evidence="3 4">GCM72</strain>
    </source>
</reference>
<gene>
    <name evidence="3" type="ORF">WG68_08640</name>
</gene>
<keyword evidence="4" id="KW-1185">Reference proteome</keyword>
<evidence type="ECO:0000313" key="3">
    <source>
        <dbReference type="EMBL" id="KKO45773.1"/>
    </source>
</evidence>
<dbReference type="STRING" id="336831.WG68_08640"/>
<keyword evidence="2" id="KW-0812">Transmembrane</keyword>
<feature type="region of interest" description="Disordered" evidence="1">
    <location>
        <begin position="45"/>
        <end position="73"/>
    </location>
</feature>
<feature type="region of interest" description="Disordered" evidence="1">
    <location>
        <begin position="138"/>
        <end position="176"/>
    </location>
</feature>
<dbReference type="AlphaFoldDB" id="A0A0M2V9C5"/>
<feature type="transmembrane region" description="Helical" evidence="2">
    <location>
        <begin position="6"/>
        <end position="32"/>
    </location>
</feature>
<name>A0A0M2V9C5_9GAMM</name>
<dbReference type="EMBL" id="LAHO01000007">
    <property type="protein sequence ID" value="KKO45773.1"/>
    <property type="molecule type" value="Genomic_DNA"/>
</dbReference>
<dbReference type="OrthoDB" id="7013251at2"/>
<feature type="compositionally biased region" description="Low complexity" evidence="1">
    <location>
        <begin position="148"/>
        <end position="176"/>
    </location>
</feature>
<organism evidence="3 4">
    <name type="scientific">Arsukibacterium ikkense</name>
    <dbReference type="NCBI Taxonomy" id="336831"/>
    <lineage>
        <taxon>Bacteria</taxon>
        <taxon>Pseudomonadati</taxon>
        <taxon>Pseudomonadota</taxon>
        <taxon>Gammaproteobacteria</taxon>
        <taxon>Chromatiales</taxon>
        <taxon>Chromatiaceae</taxon>
        <taxon>Arsukibacterium</taxon>
    </lineage>
</organism>
<keyword evidence="2" id="KW-1133">Transmembrane helix</keyword>
<accession>A0A0M2V9C5</accession>
<dbReference type="Proteomes" id="UP000034228">
    <property type="component" value="Unassembled WGS sequence"/>
</dbReference>